<dbReference type="EMBL" id="AEDO01000009">
    <property type="protein sequence ID" value="EFL47011.1"/>
    <property type="molecule type" value="Genomic_DNA"/>
</dbReference>
<protein>
    <submittedName>
        <fullName evidence="1">Uncharacterized protein</fullName>
    </submittedName>
</protein>
<dbReference type="Proteomes" id="UP000003610">
    <property type="component" value="Unassembled WGS sequence"/>
</dbReference>
<reference evidence="1 2" key="1">
    <citation type="submission" date="2010-08" db="EMBL/GenBank/DDBJ databases">
        <authorList>
            <person name="Durkin A.S."/>
            <person name="Madupu R."/>
            <person name="Torralba M."/>
            <person name="Gillis M."/>
            <person name="Methe B."/>
            <person name="Sutton G."/>
            <person name="Nelson K.E."/>
        </authorList>
    </citation>
    <scope>NUCLEOTIDE SEQUENCE [LARGE SCALE GENOMIC DNA]</scope>
    <source>
        <strain evidence="1 2">FB035-09AN</strain>
    </source>
</reference>
<name>E1KMT9_9BACT</name>
<gene>
    <name evidence="1" type="ORF">HMPREF9296_2035</name>
</gene>
<sequence>MNNIKSVQKHSKKANNFVKPDEACKRYCKREQRKFTFNLSSAAISYSMSKAKFKHGRDEK</sequence>
<accession>E1KMT9</accession>
<dbReference type="AlphaFoldDB" id="E1KMT9"/>
<comment type="caution">
    <text evidence="1">The sequence shown here is derived from an EMBL/GenBank/DDBJ whole genome shotgun (WGS) entry which is preliminary data.</text>
</comment>
<evidence type="ECO:0000313" key="1">
    <source>
        <dbReference type="EMBL" id="EFL47011.1"/>
    </source>
</evidence>
<dbReference type="STRING" id="866771.HMPREF9296_2035"/>
<organism evidence="1 2">
    <name type="scientific">Prevotella disiens FB035-09AN</name>
    <dbReference type="NCBI Taxonomy" id="866771"/>
    <lineage>
        <taxon>Bacteria</taxon>
        <taxon>Pseudomonadati</taxon>
        <taxon>Bacteroidota</taxon>
        <taxon>Bacteroidia</taxon>
        <taxon>Bacteroidales</taxon>
        <taxon>Prevotellaceae</taxon>
        <taxon>Prevotella</taxon>
    </lineage>
</organism>
<evidence type="ECO:0000313" key="2">
    <source>
        <dbReference type="Proteomes" id="UP000003610"/>
    </source>
</evidence>
<proteinExistence type="predicted"/>